<dbReference type="Pfam" id="PF13477">
    <property type="entry name" value="Glyco_trans_4_2"/>
    <property type="match status" value="1"/>
</dbReference>
<feature type="domain" description="Glycosyltransferase subfamily 4-like N-terminal" evidence="1">
    <location>
        <begin position="2"/>
        <end position="117"/>
    </location>
</feature>
<evidence type="ECO:0000313" key="3">
    <source>
        <dbReference type="Proteomes" id="UP000011932"/>
    </source>
</evidence>
<dbReference type="KEGG" id="man:A11S_460"/>
<dbReference type="Pfam" id="PF13692">
    <property type="entry name" value="Glyco_trans_1_4"/>
    <property type="match status" value="1"/>
</dbReference>
<dbReference type="STRING" id="349215.A11S_460"/>
<gene>
    <name evidence="2" type="ORF">A11S_460</name>
</gene>
<dbReference type="OrthoDB" id="9790710at2"/>
<dbReference type="Gene3D" id="3.40.50.2000">
    <property type="entry name" value="Glycogen Phosphorylase B"/>
    <property type="match status" value="2"/>
</dbReference>
<dbReference type="RefSeq" id="WP_015466844.1">
    <property type="nucleotide sequence ID" value="NC_020812.1"/>
</dbReference>
<accession>M4VD14</accession>
<evidence type="ECO:0000259" key="1">
    <source>
        <dbReference type="Pfam" id="PF13477"/>
    </source>
</evidence>
<keyword evidence="2" id="KW-0328">Glycosyltransferase</keyword>
<protein>
    <submittedName>
        <fullName evidence="2">Lipid carrier: UDP-N-acetylgalactosaminyltransferase / Alpha-1,3-N-acetylgalactosamine transferase PglA, Putative glycosyltransferase</fullName>
        <ecNumber evidence="2">2.4.1.-</ecNumber>
    </submittedName>
</protein>
<reference evidence="2 3" key="1">
    <citation type="journal article" date="2013" name="ISME J.">
        <title>By their genes ye shall know them: genomic signatures of predatory bacteria.</title>
        <authorList>
            <person name="Pasternak Z."/>
            <person name="Pietrokovski S."/>
            <person name="Rotem O."/>
            <person name="Gophna U."/>
            <person name="Lurie-Weinberger M.N."/>
            <person name="Jurkevitch E."/>
        </authorList>
    </citation>
    <scope>NUCLEOTIDE SEQUENCE [LARGE SCALE GENOMIC DNA]</scope>
    <source>
        <strain evidence="2">EPB</strain>
    </source>
</reference>
<keyword evidence="2" id="KW-0808">Transferase</keyword>
<dbReference type="CDD" id="cd03808">
    <property type="entry name" value="GT4_CapM-like"/>
    <property type="match status" value="1"/>
</dbReference>
<dbReference type="AlphaFoldDB" id="M4VD14"/>
<dbReference type="GO" id="GO:0016757">
    <property type="term" value="F:glycosyltransferase activity"/>
    <property type="evidence" value="ECO:0007669"/>
    <property type="project" value="UniProtKB-KW"/>
</dbReference>
<evidence type="ECO:0000313" key="2">
    <source>
        <dbReference type="EMBL" id="AGH97287.1"/>
    </source>
</evidence>
<dbReference type="EMBL" id="CP003538">
    <property type="protein sequence ID" value="AGH97287.1"/>
    <property type="molecule type" value="Genomic_DNA"/>
</dbReference>
<dbReference type="Proteomes" id="UP000011932">
    <property type="component" value="Chromosome"/>
</dbReference>
<dbReference type="HOGENOM" id="CLU_009583_8_1_5"/>
<dbReference type="EC" id="2.4.1.-" evidence="2"/>
<proteinExistence type="predicted"/>
<sequence length="380" mass="42153">MKLIYVVTEDWFFYIHRLPTMRAAVRAGFDVTLITRVDQHRDRIEAEGVRVIPFPFSRKSKNPFTAIGNIIALARIYRREHPDIVHHIALKPILFGSLAAWLARVPRIVNGYVGLGTLFYADIPLTRVLRPLIFPLLRAVVKHDTVWTLFENSDDANRMIRDRMAVPTRTTIIPGSGVNIDRYQAAPMPATPPFICMFAGRMIAMKGLQTIHDAFAILKDTAPQIKLWLCGTPDPGNPESWDAQRLTDWAASNPNVIYRGYQSDMAALWPQAHLALQPTIGGEGLPVSLLEAGACARPMIATDVPGCREVAKDGVNAILIPEQNPHALAEAIQAFANDADKTTRMGLASRALIAEKFSSTHVTQAMYDVYTSLIGTQAHE</sequence>
<dbReference type="InterPro" id="IPR028098">
    <property type="entry name" value="Glyco_trans_4-like_N"/>
</dbReference>
<dbReference type="PATRIC" id="fig|349215.9.peg.447"/>
<name>M4VD14_9BACT</name>
<organism evidence="2 3">
    <name type="scientific">Micavibrio aeruginosavorus EPB</name>
    <dbReference type="NCBI Taxonomy" id="349215"/>
    <lineage>
        <taxon>Bacteria</taxon>
        <taxon>Pseudomonadati</taxon>
        <taxon>Bdellovibrionota</taxon>
        <taxon>Bdellovibrionia</taxon>
        <taxon>Bdellovibrionales</taxon>
        <taxon>Pseudobdellovibrionaceae</taxon>
        <taxon>Micavibrio</taxon>
    </lineage>
</organism>
<dbReference type="PANTHER" id="PTHR12526:SF638">
    <property type="entry name" value="SPORE COAT PROTEIN SA"/>
    <property type="match status" value="1"/>
</dbReference>
<dbReference type="PANTHER" id="PTHR12526">
    <property type="entry name" value="GLYCOSYLTRANSFERASE"/>
    <property type="match status" value="1"/>
</dbReference>
<dbReference type="SUPFAM" id="SSF53756">
    <property type="entry name" value="UDP-Glycosyltransferase/glycogen phosphorylase"/>
    <property type="match status" value="1"/>
</dbReference>